<feature type="short sequence motif" description="HXTX 2" evidence="2">
    <location>
        <begin position="122"/>
        <end position="125"/>
    </location>
</feature>
<organism evidence="3 4">
    <name type="scientific">Sedimenticola selenatireducens</name>
    <dbReference type="NCBI Taxonomy" id="191960"/>
    <lineage>
        <taxon>Bacteria</taxon>
        <taxon>Pseudomonadati</taxon>
        <taxon>Pseudomonadota</taxon>
        <taxon>Gammaproteobacteria</taxon>
        <taxon>Chromatiales</taxon>
        <taxon>Sedimenticolaceae</taxon>
        <taxon>Sedimenticola</taxon>
    </lineage>
</organism>
<dbReference type="HAMAP" id="MF_01940">
    <property type="entry name" value="RNA_CPDase"/>
    <property type="match status" value="1"/>
</dbReference>
<dbReference type="AlphaFoldDB" id="A0A2N6CV00"/>
<reference evidence="3 4" key="1">
    <citation type="submission" date="2017-11" db="EMBL/GenBank/DDBJ databases">
        <title>Genome-resolved metagenomics identifies genetic mobility, metabolic interactions, and unexpected diversity in perchlorate-reducing communities.</title>
        <authorList>
            <person name="Barnum T.P."/>
            <person name="Figueroa I.A."/>
            <person name="Carlstrom C.I."/>
            <person name="Lucas L.N."/>
            <person name="Engelbrektson A.L."/>
            <person name="Coates J.D."/>
        </authorList>
    </citation>
    <scope>NUCLEOTIDE SEQUENCE [LARGE SCALE GENOMIC DNA]</scope>
    <source>
        <strain evidence="3">BM301</strain>
    </source>
</reference>
<evidence type="ECO:0000313" key="4">
    <source>
        <dbReference type="Proteomes" id="UP000235015"/>
    </source>
</evidence>
<accession>A0A2N6CV00</accession>
<dbReference type="PANTHER" id="PTHR35561">
    <property type="entry name" value="RNA 2',3'-CYCLIC PHOSPHODIESTERASE"/>
    <property type="match status" value="1"/>
</dbReference>
<proteinExistence type="inferred from homology"/>
<comment type="catalytic activity">
    <reaction evidence="2">
        <text>a 3'-end 2',3'-cyclophospho-ribonucleotide-RNA + H2O = a 3'-end 2'-phospho-ribonucleotide-RNA + H(+)</text>
        <dbReference type="Rhea" id="RHEA:11828"/>
        <dbReference type="Rhea" id="RHEA-COMP:10464"/>
        <dbReference type="Rhea" id="RHEA-COMP:17353"/>
        <dbReference type="ChEBI" id="CHEBI:15377"/>
        <dbReference type="ChEBI" id="CHEBI:15378"/>
        <dbReference type="ChEBI" id="CHEBI:83064"/>
        <dbReference type="ChEBI" id="CHEBI:173113"/>
        <dbReference type="EC" id="3.1.4.58"/>
    </reaction>
</comment>
<feature type="short sequence motif" description="HXTX 1" evidence="2">
    <location>
        <begin position="42"/>
        <end position="45"/>
    </location>
</feature>
<evidence type="ECO:0000256" key="1">
    <source>
        <dbReference type="ARBA" id="ARBA00022801"/>
    </source>
</evidence>
<feature type="active site" description="Proton acceptor" evidence="2">
    <location>
        <position position="122"/>
    </location>
</feature>
<dbReference type="InterPro" id="IPR009097">
    <property type="entry name" value="Cyclic_Pdiesterase"/>
</dbReference>
<dbReference type="GO" id="GO:0004113">
    <property type="term" value="F:2',3'-cyclic-nucleotide 3'-phosphodiesterase activity"/>
    <property type="evidence" value="ECO:0007669"/>
    <property type="project" value="InterPro"/>
</dbReference>
<dbReference type="Pfam" id="PF13563">
    <property type="entry name" value="2_5_RNA_ligase2"/>
    <property type="match status" value="1"/>
</dbReference>
<dbReference type="GO" id="GO:0008664">
    <property type="term" value="F:RNA 2',3'-cyclic 3'-phosphodiesterase activity"/>
    <property type="evidence" value="ECO:0007669"/>
    <property type="project" value="UniProtKB-EC"/>
</dbReference>
<dbReference type="SUPFAM" id="SSF55144">
    <property type="entry name" value="LigT-like"/>
    <property type="match status" value="1"/>
</dbReference>
<sequence>MCFDVKRLFLALDIPGAVKDALLGFQPGPGAGLRPVSREGLHLTLCFIGVADIEQVHRAIRLLRPREFSLQIRGLGRYGHAKGGVLWAGVEPCKGLLALQRRLSVALSQADIPVDTKRFRPHITLARYKAGVSKCRIERFLQQSDRLVLDPVRIHHFLLFSSDTRPEGAVYRIERRYPLIGNGRNRPI</sequence>
<dbReference type="EMBL" id="PKUN01000022">
    <property type="protein sequence ID" value="PLX60965.1"/>
    <property type="molecule type" value="Genomic_DNA"/>
</dbReference>
<feature type="active site" description="Proton donor" evidence="2">
    <location>
        <position position="42"/>
    </location>
</feature>
<dbReference type="Proteomes" id="UP000235015">
    <property type="component" value="Unassembled WGS sequence"/>
</dbReference>
<evidence type="ECO:0000256" key="2">
    <source>
        <dbReference type="HAMAP-Rule" id="MF_01940"/>
    </source>
</evidence>
<evidence type="ECO:0000313" key="3">
    <source>
        <dbReference type="EMBL" id="PLX60965.1"/>
    </source>
</evidence>
<keyword evidence="1 2" id="KW-0378">Hydrolase</keyword>
<comment type="similarity">
    <text evidence="2">Belongs to the 2H phosphoesterase superfamily. ThpR family.</text>
</comment>
<comment type="caution">
    <text evidence="3">The sequence shown here is derived from an EMBL/GenBank/DDBJ whole genome shotgun (WGS) entry which is preliminary data.</text>
</comment>
<dbReference type="Gene3D" id="3.90.1140.10">
    <property type="entry name" value="Cyclic phosphodiesterase"/>
    <property type="match status" value="1"/>
</dbReference>
<dbReference type="EC" id="3.1.4.58" evidence="2"/>
<dbReference type="PANTHER" id="PTHR35561:SF1">
    <property type="entry name" value="RNA 2',3'-CYCLIC PHOSPHODIESTERASE"/>
    <property type="match status" value="1"/>
</dbReference>
<comment type="function">
    <text evidence="2">Hydrolyzes RNA 2',3'-cyclic phosphodiester to an RNA 2'-phosphomonoester.</text>
</comment>
<dbReference type="InterPro" id="IPR004175">
    <property type="entry name" value="RNA_CPDase"/>
</dbReference>
<name>A0A2N6CV00_9GAMM</name>
<protein>
    <recommendedName>
        <fullName evidence="2">RNA 2',3'-cyclic phosphodiesterase</fullName>
        <shortName evidence="2">RNA 2',3'-CPDase</shortName>
        <ecNumber evidence="2">3.1.4.58</ecNumber>
    </recommendedName>
</protein>
<dbReference type="STRING" id="1111735.GCA_000428045_00080"/>
<gene>
    <name evidence="3" type="ORF">C0630_12925</name>
</gene>
<dbReference type="NCBIfam" id="TIGR02258">
    <property type="entry name" value="2_5_ligase"/>
    <property type="match status" value="1"/>
</dbReference>